<feature type="domain" description="Protein kinase" evidence="3">
    <location>
        <begin position="48"/>
        <end position="332"/>
    </location>
</feature>
<organism evidence="4 5">
    <name type="scientific">Diploscapter pachys</name>
    <dbReference type="NCBI Taxonomy" id="2018661"/>
    <lineage>
        <taxon>Eukaryota</taxon>
        <taxon>Metazoa</taxon>
        <taxon>Ecdysozoa</taxon>
        <taxon>Nematoda</taxon>
        <taxon>Chromadorea</taxon>
        <taxon>Rhabditida</taxon>
        <taxon>Rhabditina</taxon>
        <taxon>Rhabditomorpha</taxon>
        <taxon>Rhabditoidea</taxon>
        <taxon>Rhabditidae</taxon>
        <taxon>Diploscapter</taxon>
    </lineage>
</organism>
<dbReference type="Gene3D" id="1.10.510.10">
    <property type="entry name" value="Transferase(Phosphotransferase) domain 1"/>
    <property type="match status" value="1"/>
</dbReference>
<name>A0A2A2KZ73_9BILA</name>
<dbReference type="InterPro" id="IPR011989">
    <property type="entry name" value="ARM-like"/>
</dbReference>
<dbReference type="PANTHER" id="PTHR12984:SF16">
    <property type="entry name" value="BLACK MATCH, ISOFORM H"/>
    <property type="match status" value="1"/>
</dbReference>
<feature type="compositionally biased region" description="Polar residues" evidence="2">
    <location>
        <begin position="788"/>
        <end position="806"/>
    </location>
</feature>
<dbReference type="GO" id="GO:0005524">
    <property type="term" value="F:ATP binding"/>
    <property type="evidence" value="ECO:0007669"/>
    <property type="project" value="InterPro"/>
</dbReference>
<sequence>MHYYVLTRLELSTVPSRPSVSPPPGKDSLIVPGSSQALTIPPNIEKHFQNLEFRFHAGYWKVFTAKSVLGDKDASIFVFDKAKSNIKAPPRIGRMNKFALADLIKYETNQLSSLNHPKILYSMHGLEESKDIMAFASEIVHFSLPMLIHDEGIERLEVKLGVLQLIDGLSYLHNSAKILHGNLTPDAVYVTVSRQWKIAGFSFSVAAKEPNCYPCFPWTKKLPPSLQPDLDFLAPEYLQPNQVTVTSAADVFSLGVLICWIYSGGKRLIDAKNNLETYQIIVGQLTEALNCISEQLGPNLRDSLCKVLSADIDQRPSVQLMALIKHFDDPALSAMRQLDDIAQVFDPSQKAHFLSHTLHAALPSIPENLWFTRILPRFNEQLSDSVELYTSLSKPLFFMLEHCESHNIHKLQDWMRRILDNIQQKTLRAFVLENLSVLFRRLTDEKVEDKCMELIVHSIKSDDTSTQSSAIRGLSHIADFLPLAFITRKLFPSILSLPPYLHDNVPRQLDLLAALAALSDRCDPNSLQQLLTGVSLCSSHHPVIIHAKSRIVQRIVTRDPVRLRDSQLVCVHLLNPLVIGLANRDLSSAHFDDVMSSVRILLDVVEQLRYETDDRKVQQQQMGLGRLGNRRVSMSSTNLPRVMISAARPSFSNDSRKMSFLSADGRLEDRGRRESRDSRGSLESDVSLRIGLGNGSDISDDSGHSGNSARVRRQSWLDSYTQSCSLEQGPIYLDPVHRRSFDRNASLAQPLQLPYQQLTANSSGSRRSRTRSPSGFELDLPGPGAPGSQRQHTGTATTPSRPNSFTNLGHNLVLTYKTLWHKDNH</sequence>
<feature type="region of interest" description="Disordered" evidence="2">
    <location>
        <begin position="754"/>
        <end position="806"/>
    </location>
</feature>
<evidence type="ECO:0000256" key="1">
    <source>
        <dbReference type="ARBA" id="ARBA00038349"/>
    </source>
</evidence>
<dbReference type="GO" id="GO:0004672">
    <property type="term" value="F:protein kinase activity"/>
    <property type="evidence" value="ECO:0007669"/>
    <property type="project" value="InterPro"/>
</dbReference>
<dbReference type="EMBL" id="LIAE01007449">
    <property type="protein sequence ID" value="PAV79225.1"/>
    <property type="molecule type" value="Genomic_DNA"/>
</dbReference>
<feature type="compositionally biased region" description="Basic and acidic residues" evidence="2">
    <location>
        <begin position="665"/>
        <end position="682"/>
    </location>
</feature>
<dbReference type="PANTHER" id="PTHR12984">
    <property type="entry name" value="SCY1-RELATED S/T PROTEIN KINASE-LIKE"/>
    <property type="match status" value="1"/>
</dbReference>
<dbReference type="Gene3D" id="3.30.200.20">
    <property type="entry name" value="Phosphorylase Kinase, domain 1"/>
    <property type="match status" value="1"/>
</dbReference>
<dbReference type="InterPro" id="IPR000719">
    <property type="entry name" value="Prot_kinase_dom"/>
</dbReference>
<evidence type="ECO:0000256" key="2">
    <source>
        <dbReference type="SAM" id="MobiDB-lite"/>
    </source>
</evidence>
<dbReference type="SUPFAM" id="SSF48371">
    <property type="entry name" value="ARM repeat"/>
    <property type="match status" value="1"/>
</dbReference>
<accession>A0A2A2KZ73</accession>
<dbReference type="Pfam" id="PF00069">
    <property type="entry name" value="Pkinase"/>
    <property type="match status" value="1"/>
</dbReference>
<feature type="compositionally biased region" description="Low complexity" evidence="2">
    <location>
        <begin position="754"/>
        <end position="765"/>
    </location>
</feature>
<protein>
    <recommendedName>
        <fullName evidence="3">Protein kinase domain-containing protein</fullName>
    </recommendedName>
</protein>
<dbReference type="Gene3D" id="1.25.10.10">
    <property type="entry name" value="Leucine-rich Repeat Variant"/>
    <property type="match status" value="1"/>
</dbReference>
<evidence type="ECO:0000313" key="4">
    <source>
        <dbReference type="EMBL" id="PAV79225.1"/>
    </source>
</evidence>
<comment type="similarity">
    <text evidence="1">Belongs to the protein kinase superfamily.</text>
</comment>
<proteinExistence type="inferred from homology"/>
<evidence type="ECO:0000259" key="3">
    <source>
        <dbReference type="PROSITE" id="PS50011"/>
    </source>
</evidence>
<dbReference type="InterPro" id="IPR016024">
    <property type="entry name" value="ARM-type_fold"/>
</dbReference>
<dbReference type="InterPro" id="IPR011009">
    <property type="entry name" value="Kinase-like_dom_sf"/>
</dbReference>
<gene>
    <name evidence="4" type="ORF">WR25_23905</name>
</gene>
<dbReference type="Proteomes" id="UP000218231">
    <property type="component" value="Unassembled WGS sequence"/>
</dbReference>
<dbReference type="AlphaFoldDB" id="A0A2A2KZ73"/>
<dbReference type="SUPFAM" id="SSF56112">
    <property type="entry name" value="Protein kinase-like (PK-like)"/>
    <property type="match status" value="1"/>
</dbReference>
<reference evidence="4 5" key="1">
    <citation type="journal article" date="2017" name="Curr. Biol.">
        <title>Genome architecture and evolution of a unichromosomal asexual nematode.</title>
        <authorList>
            <person name="Fradin H."/>
            <person name="Zegar C."/>
            <person name="Gutwein M."/>
            <person name="Lucas J."/>
            <person name="Kovtun M."/>
            <person name="Corcoran D."/>
            <person name="Baugh L.R."/>
            <person name="Kiontke K."/>
            <person name="Gunsalus K."/>
            <person name="Fitch D.H."/>
            <person name="Piano F."/>
        </authorList>
    </citation>
    <scope>NUCLEOTIDE SEQUENCE [LARGE SCALE GENOMIC DNA]</scope>
    <source>
        <strain evidence="4">PF1309</strain>
    </source>
</reference>
<dbReference type="PROSITE" id="PS50011">
    <property type="entry name" value="PROTEIN_KINASE_DOM"/>
    <property type="match status" value="1"/>
</dbReference>
<comment type="caution">
    <text evidence="4">The sequence shown here is derived from an EMBL/GenBank/DDBJ whole genome shotgun (WGS) entry which is preliminary data.</text>
</comment>
<dbReference type="OrthoDB" id="79687at2759"/>
<evidence type="ECO:0000313" key="5">
    <source>
        <dbReference type="Proteomes" id="UP000218231"/>
    </source>
</evidence>
<keyword evidence="5" id="KW-1185">Reference proteome</keyword>
<dbReference type="InterPro" id="IPR051177">
    <property type="entry name" value="CIK-Related_Protein"/>
</dbReference>
<dbReference type="SMART" id="SM00220">
    <property type="entry name" value="S_TKc"/>
    <property type="match status" value="1"/>
</dbReference>
<feature type="region of interest" description="Disordered" evidence="2">
    <location>
        <begin position="662"/>
        <end position="687"/>
    </location>
</feature>